<proteinExistence type="inferred from homology"/>
<keyword evidence="11" id="KW-0325">Glycoprotein</keyword>
<dbReference type="Pfam" id="PF01095">
    <property type="entry name" value="Pectinesterase"/>
    <property type="match status" value="1"/>
</dbReference>
<gene>
    <name evidence="19" type="ORF">ACJIZ3_013479</name>
</gene>
<dbReference type="Gene3D" id="1.20.140.40">
    <property type="entry name" value="Invertase/pectin methylesterase inhibitor family protein"/>
    <property type="match status" value="1"/>
</dbReference>
<dbReference type="GO" id="GO:0030599">
    <property type="term" value="F:pectinesterase activity"/>
    <property type="evidence" value="ECO:0007669"/>
    <property type="project" value="UniProtKB-UniRule"/>
</dbReference>
<keyword evidence="17" id="KW-0812">Transmembrane</keyword>
<comment type="catalytic activity">
    <reaction evidence="13 16">
        <text>[(1-&gt;4)-alpha-D-galacturonosyl methyl ester](n) + n H2O = [(1-&gt;4)-alpha-D-galacturonosyl](n) + n methanol + n H(+)</text>
        <dbReference type="Rhea" id="RHEA:22380"/>
        <dbReference type="Rhea" id="RHEA-COMP:14570"/>
        <dbReference type="Rhea" id="RHEA-COMP:14573"/>
        <dbReference type="ChEBI" id="CHEBI:15377"/>
        <dbReference type="ChEBI" id="CHEBI:15378"/>
        <dbReference type="ChEBI" id="CHEBI:17790"/>
        <dbReference type="ChEBI" id="CHEBI:140522"/>
        <dbReference type="ChEBI" id="CHEBI:140523"/>
        <dbReference type="EC" id="3.1.1.11"/>
    </reaction>
</comment>
<accession>A0ABD3RKD1</accession>
<evidence type="ECO:0000256" key="1">
    <source>
        <dbReference type="ARBA" id="ARBA00004191"/>
    </source>
</evidence>
<evidence type="ECO:0000259" key="18">
    <source>
        <dbReference type="SMART" id="SM00856"/>
    </source>
</evidence>
<dbReference type="SUPFAM" id="SSF101148">
    <property type="entry name" value="Plant invertase/pectin methylesterase inhibitor"/>
    <property type="match status" value="1"/>
</dbReference>
<comment type="similarity">
    <text evidence="3">In the N-terminal section; belongs to the PMEI family.</text>
</comment>
<evidence type="ECO:0000256" key="7">
    <source>
        <dbReference type="ARBA" id="ARBA00022525"/>
    </source>
</evidence>
<comment type="subcellular location">
    <subcellularLocation>
        <location evidence="1">Secreted</location>
        <location evidence="1">Cell wall</location>
    </subcellularLocation>
</comment>
<evidence type="ECO:0000256" key="14">
    <source>
        <dbReference type="ARBA" id="ARBA00057335"/>
    </source>
</evidence>
<dbReference type="Gene3D" id="2.160.20.10">
    <property type="entry name" value="Single-stranded right-handed beta-helix, Pectin lyase-like"/>
    <property type="match status" value="1"/>
</dbReference>
<evidence type="ECO:0000256" key="13">
    <source>
        <dbReference type="ARBA" id="ARBA00047928"/>
    </source>
</evidence>
<dbReference type="FunFam" id="1.20.140.40:FF:000001">
    <property type="entry name" value="Pectinesterase"/>
    <property type="match status" value="1"/>
</dbReference>
<dbReference type="GO" id="GO:0045490">
    <property type="term" value="P:pectin catabolic process"/>
    <property type="evidence" value="ECO:0007669"/>
    <property type="project" value="UniProtKB-UniRule"/>
</dbReference>
<comment type="function">
    <text evidence="14">Acts in the modification of cell walls via demethylesterification of cell wall pectin.</text>
</comment>
<dbReference type="FunFam" id="2.160.20.10:FF:000001">
    <property type="entry name" value="Pectinesterase"/>
    <property type="match status" value="1"/>
</dbReference>
<evidence type="ECO:0000313" key="20">
    <source>
        <dbReference type="Proteomes" id="UP001634393"/>
    </source>
</evidence>
<dbReference type="EMBL" id="JBJXBP010000008">
    <property type="protein sequence ID" value="KAL3812211.1"/>
    <property type="molecule type" value="Genomic_DNA"/>
</dbReference>
<dbReference type="AlphaFoldDB" id="A0ABD3RKD1"/>
<keyword evidence="17" id="KW-0472">Membrane</keyword>
<dbReference type="Proteomes" id="UP001634393">
    <property type="component" value="Unassembled WGS sequence"/>
</dbReference>
<evidence type="ECO:0000256" key="9">
    <source>
        <dbReference type="ARBA" id="ARBA00023085"/>
    </source>
</evidence>
<dbReference type="InterPro" id="IPR012334">
    <property type="entry name" value="Pectin_lyas_fold"/>
</dbReference>
<dbReference type="GO" id="GO:0042545">
    <property type="term" value="P:cell wall modification"/>
    <property type="evidence" value="ECO:0007669"/>
    <property type="project" value="UniProtKB-UniRule"/>
</dbReference>
<evidence type="ECO:0000256" key="12">
    <source>
        <dbReference type="ARBA" id="ARBA00023316"/>
    </source>
</evidence>
<dbReference type="InterPro" id="IPR033131">
    <property type="entry name" value="Pectinesterase_Asp_AS"/>
</dbReference>
<dbReference type="InterPro" id="IPR000070">
    <property type="entry name" value="Pectinesterase_cat"/>
</dbReference>
<sequence length="566" mass="61637">MKGGKFIVLGVSVVLVVGVIIGVIVGVNHDKPNGDNGDSKALSSTSKAVASVCSQTDYKKTCVDSMSSVVNNQSATPKDFLEAAINVAITELQAAMGRPAEIGKAANDSLQKMAVEDCKDLLQYAVAELQASFSMVGDSSLHTISDREAELKNWLSAVISYQQTCVDGFTTPELKDKINNGLLNATQLTDNALAIVTAISQILQAFNIPSSSSSSRRLLEDGNEVGNDGFPAWLPAGDRRLLASQSGIHPVPNAVVAKDGSGQYKTINEALAAYPKDLKGRYVIYVKAGVYNEYVIVTKKQVNVYMYGDGPRKTIVTGQKSNSAGVSTFQTAPFAAIGDGFIAKSMGFRNTAGPEGHQAVALRVQSDMSAFYNCRMDGYQDTLYTQTHRQFYRNCVISGTIDFIFGDAAVVIQNCLIIVRKPMDNQQNTVTAQGRTQSRETTGIVIQNCRIVPEQKLEPVRFKIPTYLGRPWKMYAKTIIMESTLADFIQPVGWLPWAGNFALDTLYYAEYANRGPGAPTDKRVKWKGYHVITNKNEALQYTAGQFIQGNQWLKSSGVPYFLGLKN</sequence>
<keyword evidence="12" id="KW-0961">Cell wall biogenesis/degradation</keyword>
<organism evidence="19 20">
    <name type="scientific">Penstemon smallii</name>
    <dbReference type="NCBI Taxonomy" id="265156"/>
    <lineage>
        <taxon>Eukaryota</taxon>
        <taxon>Viridiplantae</taxon>
        <taxon>Streptophyta</taxon>
        <taxon>Embryophyta</taxon>
        <taxon>Tracheophyta</taxon>
        <taxon>Spermatophyta</taxon>
        <taxon>Magnoliopsida</taxon>
        <taxon>eudicotyledons</taxon>
        <taxon>Gunneridae</taxon>
        <taxon>Pentapetalae</taxon>
        <taxon>asterids</taxon>
        <taxon>lamiids</taxon>
        <taxon>Lamiales</taxon>
        <taxon>Plantaginaceae</taxon>
        <taxon>Cheloneae</taxon>
        <taxon>Penstemon</taxon>
    </lineage>
</organism>
<evidence type="ECO:0000256" key="6">
    <source>
        <dbReference type="ARBA" id="ARBA00022512"/>
    </source>
</evidence>
<dbReference type="SUPFAM" id="SSF51126">
    <property type="entry name" value="Pectin lyase-like"/>
    <property type="match status" value="1"/>
</dbReference>
<feature type="transmembrane region" description="Helical" evidence="17">
    <location>
        <begin position="7"/>
        <end position="27"/>
    </location>
</feature>
<evidence type="ECO:0000256" key="10">
    <source>
        <dbReference type="ARBA" id="ARBA00023157"/>
    </source>
</evidence>
<dbReference type="InterPro" id="IPR011050">
    <property type="entry name" value="Pectin_lyase_fold/virulence"/>
</dbReference>
<comment type="pathway">
    <text evidence="2 16">Glycan metabolism; pectin degradation; 2-dehydro-3-deoxy-D-gluconate from pectin: step 1/5.</text>
</comment>
<evidence type="ECO:0000256" key="2">
    <source>
        <dbReference type="ARBA" id="ARBA00005184"/>
    </source>
</evidence>
<evidence type="ECO:0000256" key="16">
    <source>
        <dbReference type="RuleBase" id="RU000589"/>
    </source>
</evidence>
<keyword evidence="8 16" id="KW-0378">Hydrolase</keyword>
<dbReference type="InterPro" id="IPR035513">
    <property type="entry name" value="Invertase/methylesterase_inhib"/>
</dbReference>
<feature type="domain" description="Pectinesterase inhibitor" evidence="18">
    <location>
        <begin position="44"/>
        <end position="195"/>
    </location>
</feature>
<dbReference type="PROSITE" id="PS00503">
    <property type="entry name" value="PECTINESTERASE_2"/>
    <property type="match status" value="1"/>
</dbReference>
<reference evidence="19 20" key="1">
    <citation type="submission" date="2024-12" db="EMBL/GenBank/DDBJ databases">
        <title>The unique morphological basis and parallel evolutionary history of personate flowers in Penstemon.</title>
        <authorList>
            <person name="Depatie T.H."/>
            <person name="Wessinger C.A."/>
        </authorList>
    </citation>
    <scope>NUCLEOTIDE SEQUENCE [LARGE SCALE GENOMIC DNA]</scope>
    <source>
        <strain evidence="19">WTNN_2</strain>
        <tissue evidence="19">Leaf</tissue>
    </source>
</reference>
<protein>
    <recommendedName>
        <fullName evidence="5 16">Pectinesterase</fullName>
        <ecNumber evidence="5 16">3.1.1.11</ecNumber>
    </recommendedName>
</protein>
<keyword evidence="10" id="KW-1015">Disulfide bond</keyword>
<keyword evidence="6" id="KW-0134">Cell wall</keyword>
<keyword evidence="20" id="KW-1185">Reference proteome</keyword>
<dbReference type="InterPro" id="IPR006501">
    <property type="entry name" value="Pectinesterase_inhib_dom"/>
</dbReference>
<name>A0ABD3RKD1_9LAMI</name>
<comment type="caution">
    <text evidence="19">The sequence shown here is derived from an EMBL/GenBank/DDBJ whole genome shotgun (WGS) entry which is preliminary data.</text>
</comment>
<evidence type="ECO:0000256" key="4">
    <source>
        <dbReference type="ARBA" id="ARBA00007786"/>
    </source>
</evidence>
<evidence type="ECO:0000256" key="5">
    <source>
        <dbReference type="ARBA" id="ARBA00013229"/>
    </source>
</evidence>
<evidence type="ECO:0000256" key="8">
    <source>
        <dbReference type="ARBA" id="ARBA00022801"/>
    </source>
</evidence>
<evidence type="ECO:0000256" key="11">
    <source>
        <dbReference type="ARBA" id="ARBA00023180"/>
    </source>
</evidence>
<dbReference type="CDD" id="cd15798">
    <property type="entry name" value="PMEI-like_3"/>
    <property type="match status" value="1"/>
</dbReference>
<evidence type="ECO:0000313" key="19">
    <source>
        <dbReference type="EMBL" id="KAL3812211.1"/>
    </source>
</evidence>
<evidence type="ECO:0000256" key="17">
    <source>
        <dbReference type="SAM" id="Phobius"/>
    </source>
</evidence>
<evidence type="ECO:0000256" key="3">
    <source>
        <dbReference type="ARBA" id="ARBA00006027"/>
    </source>
</evidence>
<keyword evidence="7" id="KW-0964">Secreted</keyword>
<dbReference type="SMART" id="SM00856">
    <property type="entry name" value="PMEI"/>
    <property type="match status" value="1"/>
</dbReference>
<keyword evidence="17" id="KW-1133">Transmembrane helix</keyword>
<comment type="similarity">
    <text evidence="4">In the C-terminal section; belongs to the pectinesterase family.</text>
</comment>
<keyword evidence="9 16" id="KW-0063">Aspartyl esterase</keyword>
<dbReference type="PANTHER" id="PTHR31707">
    <property type="entry name" value="PECTINESTERASE"/>
    <property type="match status" value="1"/>
</dbReference>
<feature type="active site" evidence="15">
    <location>
        <position position="402"/>
    </location>
</feature>
<dbReference type="EC" id="3.1.1.11" evidence="5 16"/>
<evidence type="ECO:0000256" key="15">
    <source>
        <dbReference type="PROSITE-ProRule" id="PRU10040"/>
    </source>
</evidence>
<dbReference type="NCBIfam" id="TIGR01614">
    <property type="entry name" value="PME_inhib"/>
    <property type="match status" value="1"/>
</dbReference>
<dbReference type="Pfam" id="PF04043">
    <property type="entry name" value="PMEI"/>
    <property type="match status" value="1"/>
</dbReference>